<evidence type="ECO:0000313" key="2">
    <source>
        <dbReference type="EMBL" id="ARE86353.1"/>
    </source>
</evidence>
<protein>
    <submittedName>
        <fullName evidence="2">Uncharacterized protein</fullName>
    </submittedName>
</protein>
<dbReference type="RefSeq" id="WP_070966745.1">
    <property type="nucleotide sequence ID" value="NZ_CP017603.1"/>
</dbReference>
<gene>
    <name evidence="1" type="ORF">BJL90_08865</name>
    <name evidence="2" type="ORF">CLFO_06750</name>
</gene>
<evidence type="ECO:0000313" key="1">
    <source>
        <dbReference type="EMBL" id="AOY75998.1"/>
    </source>
</evidence>
<sequence>MRVKKSRLVISVTMMLVMSLVMVYASDVYIIFSDGWIEAYGYGADFYADAASATSDTTGVKVRYRVYRDGIRVLDSSVSDTTAPYEAVKEGTVSSTKYSNNWKLDVTPYGRYSGSPEWIVFGTASYTDRN</sequence>
<organism evidence="2 4">
    <name type="scientific">Clostridium formicaceticum</name>
    <dbReference type="NCBI Taxonomy" id="1497"/>
    <lineage>
        <taxon>Bacteria</taxon>
        <taxon>Bacillati</taxon>
        <taxon>Bacillota</taxon>
        <taxon>Clostridia</taxon>
        <taxon>Eubacteriales</taxon>
        <taxon>Clostridiaceae</taxon>
        <taxon>Clostridium</taxon>
    </lineage>
</organism>
<accession>A0AAC9WF52</accession>
<dbReference type="Proteomes" id="UP000192478">
    <property type="component" value="Chromosome"/>
</dbReference>
<reference evidence="1 3" key="1">
    <citation type="submission" date="2016-10" db="EMBL/GenBank/DDBJ databases">
        <title>Complete Genome Sequence of Acetogen Clostridium formicoaceticum ATCC 27076.</title>
        <authorList>
            <person name="Bao T."/>
            <person name="Cheng C."/>
            <person name="Zhao J."/>
            <person name="Yang S.-T."/>
            <person name="Wang J."/>
            <person name="Wang M."/>
        </authorList>
    </citation>
    <scope>NUCLEOTIDE SEQUENCE [LARGE SCALE GENOMIC DNA]</scope>
    <source>
        <strain evidence="1 3">ATCC 27076</strain>
    </source>
</reference>
<evidence type="ECO:0000313" key="4">
    <source>
        <dbReference type="Proteomes" id="UP000192478"/>
    </source>
</evidence>
<dbReference type="EMBL" id="CP017603">
    <property type="protein sequence ID" value="AOY75998.1"/>
    <property type="molecule type" value="Genomic_DNA"/>
</dbReference>
<dbReference type="EMBL" id="CP020559">
    <property type="protein sequence ID" value="ARE86353.1"/>
    <property type="molecule type" value="Genomic_DNA"/>
</dbReference>
<dbReference type="AlphaFoldDB" id="A0AAC9WF52"/>
<name>A0AAC9WF52_9CLOT</name>
<dbReference type="Proteomes" id="UP000177894">
    <property type="component" value="Chromosome"/>
</dbReference>
<keyword evidence="3" id="KW-1185">Reference proteome</keyword>
<reference evidence="2 4" key="2">
    <citation type="submission" date="2017-03" db="EMBL/GenBank/DDBJ databases">
        <title>Complete sequence of Clostridium formicaceticum DSM 92.</title>
        <authorList>
            <person name="Poehlein A."/>
            <person name="Karl M."/>
            <person name="Bengelsdorf F.R."/>
            <person name="Duerre P."/>
            <person name="Daniel R."/>
        </authorList>
    </citation>
    <scope>NUCLEOTIDE SEQUENCE [LARGE SCALE GENOMIC DNA]</scope>
    <source>
        <strain evidence="2 4">DSM 92</strain>
    </source>
</reference>
<evidence type="ECO:0000313" key="3">
    <source>
        <dbReference type="Proteomes" id="UP000177894"/>
    </source>
</evidence>
<dbReference type="KEGG" id="cfm:BJL90_08865"/>
<proteinExistence type="predicted"/>